<organism evidence="3 4">
    <name type="scientific">Ladona fulva</name>
    <name type="common">Scarce chaser dragonfly</name>
    <name type="synonym">Libellula fulva</name>
    <dbReference type="NCBI Taxonomy" id="123851"/>
    <lineage>
        <taxon>Eukaryota</taxon>
        <taxon>Metazoa</taxon>
        <taxon>Ecdysozoa</taxon>
        <taxon>Arthropoda</taxon>
        <taxon>Hexapoda</taxon>
        <taxon>Insecta</taxon>
        <taxon>Pterygota</taxon>
        <taxon>Palaeoptera</taxon>
        <taxon>Odonata</taxon>
        <taxon>Epiprocta</taxon>
        <taxon>Anisoptera</taxon>
        <taxon>Libelluloidea</taxon>
        <taxon>Libellulidae</taxon>
        <taxon>Ladona</taxon>
    </lineage>
</organism>
<dbReference type="SMART" id="SM00357">
    <property type="entry name" value="CSP"/>
    <property type="match status" value="1"/>
</dbReference>
<feature type="domain" description="CSD" evidence="2">
    <location>
        <begin position="44"/>
        <end position="113"/>
    </location>
</feature>
<proteinExistence type="predicted"/>
<dbReference type="InterPro" id="IPR011129">
    <property type="entry name" value="CSD"/>
</dbReference>
<dbReference type="InterPro" id="IPR050181">
    <property type="entry name" value="Cold_shock_domain"/>
</dbReference>
<dbReference type="FunFam" id="2.40.50.140:FF:000274">
    <property type="entry name" value="Mitochondrial RNA binding protein"/>
    <property type="match status" value="1"/>
</dbReference>
<dbReference type="PROSITE" id="PS51857">
    <property type="entry name" value="CSD_2"/>
    <property type="match status" value="1"/>
</dbReference>
<comment type="caution">
    <text evidence="3">The sequence shown here is derived from an EMBL/GenBank/DDBJ whole genome shotgun (WGS) entry which is preliminary data.</text>
</comment>
<evidence type="ECO:0000256" key="1">
    <source>
        <dbReference type="SAM" id="MobiDB-lite"/>
    </source>
</evidence>
<feature type="compositionally biased region" description="Basic residues" evidence="1">
    <location>
        <begin position="288"/>
        <end position="298"/>
    </location>
</feature>
<accession>A0A8K0JZ73</accession>
<dbReference type="SUPFAM" id="SSF50249">
    <property type="entry name" value="Nucleic acid-binding proteins"/>
    <property type="match status" value="1"/>
</dbReference>
<evidence type="ECO:0000313" key="4">
    <source>
        <dbReference type="Proteomes" id="UP000792457"/>
    </source>
</evidence>
<feature type="compositionally biased region" description="Polar residues" evidence="1">
    <location>
        <begin position="341"/>
        <end position="352"/>
    </location>
</feature>
<gene>
    <name evidence="3" type="ORF">J437_LFUL003213</name>
</gene>
<feature type="region of interest" description="Disordered" evidence="1">
    <location>
        <begin position="1"/>
        <end position="21"/>
    </location>
</feature>
<feature type="compositionally biased region" description="Gly residues" evidence="1">
    <location>
        <begin position="266"/>
        <end position="284"/>
    </location>
</feature>
<evidence type="ECO:0000313" key="3">
    <source>
        <dbReference type="EMBL" id="KAG8224490.1"/>
    </source>
</evidence>
<dbReference type="AlphaFoldDB" id="A0A8K0JZ73"/>
<reference evidence="3" key="1">
    <citation type="submission" date="2013-04" db="EMBL/GenBank/DDBJ databases">
        <authorList>
            <person name="Qu J."/>
            <person name="Murali S.C."/>
            <person name="Bandaranaike D."/>
            <person name="Bellair M."/>
            <person name="Blankenburg K."/>
            <person name="Chao H."/>
            <person name="Dinh H."/>
            <person name="Doddapaneni H."/>
            <person name="Downs B."/>
            <person name="Dugan-Rocha S."/>
            <person name="Elkadiri S."/>
            <person name="Gnanaolivu R.D."/>
            <person name="Hernandez B."/>
            <person name="Javaid M."/>
            <person name="Jayaseelan J.C."/>
            <person name="Lee S."/>
            <person name="Li M."/>
            <person name="Ming W."/>
            <person name="Munidasa M."/>
            <person name="Muniz J."/>
            <person name="Nguyen L."/>
            <person name="Ongeri F."/>
            <person name="Osuji N."/>
            <person name="Pu L.-L."/>
            <person name="Puazo M."/>
            <person name="Qu C."/>
            <person name="Quiroz J."/>
            <person name="Raj R."/>
            <person name="Weissenberger G."/>
            <person name="Xin Y."/>
            <person name="Zou X."/>
            <person name="Han Y."/>
            <person name="Richards S."/>
            <person name="Worley K."/>
            <person name="Muzny D."/>
            <person name="Gibbs R."/>
        </authorList>
    </citation>
    <scope>NUCLEOTIDE SEQUENCE</scope>
    <source>
        <strain evidence="3">Sampled in the wild</strain>
    </source>
</reference>
<dbReference type="PANTHER" id="PTHR11544">
    <property type="entry name" value="COLD SHOCK DOMAIN CONTAINING PROTEINS"/>
    <property type="match status" value="1"/>
</dbReference>
<dbReference type="InterPro" id="IPR002059">
    <property type="entry name" value="CSP_DNA-bd"/>
</dbReference>
<dbReference type="CDD" id="cd04458">
    <property type="entry name" value="CSP_CDS"/>
    <property type="match status" value="1"/>
</dbReference>
<reference evidence="3" key="2">
    <citation type="submission" date="2017-10" db="EMBL/GenBank/DDBJ databases">
        <title>Ladona fulva Genome sequencing and assembly.</title>
        <authorList>
            <person name="Murali S."/>
            <person name="Richards S."/>
            <person name="Bandaranaike D."/>
            <person name="Bellair M."/>
            <person name="Blankenburg K."/>
            <person name="Chao H."/>
            <person name="Dinh H."/>
            <person name="Doddapaneni H."/>
            <person name="Dugan-Rocha S."/>
            <person name="Elkadiri S."/>
            <person name="Gnanaolivu R."/>
            <person name="Hernandez B."/>
            <person name="Skinner E."/>
            <person name="Javaid M."/>
            <person name="Lee S."/>
            <person name="Li M."/>
            <person name="Ming W."/>
            <person name="Munidasa M."/>
            <person name="Muniz J."/>
            <person name="Nguyen L."/>
            <person name="Hughes D."/>
            <person name="Osuji N."/>
            <person name="Pu L.-L."/>
            <person name="Puazo M."/>
            <person name="Qu C."/>
            <person name="Quiroz J."/>
            <person name="Raj R."/>
            <person name="Weissenberger G."/>
            <person name="Xin Y."/>
            <person name="Zou X."/>
            <person name="Han Y."/>
            <person name="Worley K."/>
            <person name="Muzny D."/>
            <person name="Gibbs R."/>
        </authorList>
    </citation>
    <scope>NUCLEOTIDE SEQUENCE</scope>
    <source>
        <strain evidence="3">Sampled in the wild</strain>
    </source>
</reference>
<dbReference type="GO" id="GO:0003676">
    <property type="term" value="F:nucleic acid binding"/>
    <property type="evidence" value="ECO:0007669"/>
    <property type="project" value="InterPro"/>
</dbReference>
<protein>
    <recommendedName>
        <fullName evidence="2">CSD domain-containing protein</fullName>
    </recommendedName>
</protein>
<feature type="region of interest" description="Disordered" evidence="1">
    <location>
        <begin position="107"/>
        <end position="352"/>
    </location>
</feature>
<dbReference type="Proteomes" id="UP000792457">
    <property type="component" value="Unassembled WGS sequence"/>
</dbReference>
<dbReference type="InterPro" id="IPR012340">
    <property type="entry name" value="NA-bd_OB-fold"/>
</dbReference>
<dbReference type="OrthoDB" id="203339at2759"/>
<dbReference type="InterPro" id="IPR019844">
    <property type="entry name" value="CSD_CS"/>
</dbReference>
<dbReference type="Pfam" id="PF00313">
    <property type="entry name" value="CSD"/>
    <property type="match status" value="1"/>
</dbReference>
<sequence>MFSPFMADPEKQPEQPKASPLKQVIVNTDPLFGAHSQFSISATQVTGTVKWFNVKSGYGFINRNDTKDDVFVHQSAITKNNPKKAVRSVGDGETVVFDVVVGEKGNEAANVTGPDGEPVKGSPYAADKRRNFRNTYYPRRRLRPRPREGYDGYGGNQGGYESGEGKGDDGGEGGAGGQGGPRRYRPRRENYYNRPRRPMANREGQPQEGGEGKEGGEWQEGEGGRGGGRGRGAPRRYMRRNYRGGGGRRPRSQDGANASGNELWEGEGGGSGAGQQGGGRGGVEGGRRPRYNRRRVPRSRGGGTTRSGQGDDKSKPAQSEAAPASPPPPSNIKEEPAPVQEVQNTTTAESSA</sequence>
<feature type="compositionally biased region" description="Gly residues" evidence="1">
    <location>
        <begin position="151"/>
        <end position="162"/>
    </location>
</feature>
<feature type="compositionally biased region" description="Basic residues" evidence="1">
    <location>
        <begin position="232"/>
        <end position="250"/>
    </location>
</feature>
<dbReference type="PROSITE" id="PS00352">
    <property type="entry name" value="CSD_1"/>
    <property type="match status" value="1"/>
</dbReference>
<keyword evidence="4" id="KW-1185">Reference proteome</keyword>
<name>A0A8K0JZ73_LADFU</name>
<evidence type="ECO:0000259" key="2">
    <source>
        <dbReference type="PROSITE" id="PS51857"/>
    </source>
</evidence>
<dbReference type="Gene3D" id="2.40.50.140">
    <property type="entry name" value="Nucleic acid-binding proteins"/>
    <property type="match status" value="1"/>
</dbReference>
<dbReference type="EMBL" id="KZ308197">
    <property type="protein sequence ID" value="KAG8224490.1"/>
    <property type="molecule type" value="Genomic_DNA"/>
</dbReference>
<dbReference type="PRINTS" id="PR00050">
    <property type="entry name" value="COLDSHOCK"/>
</dbReference>